<dbReference type="InterPro" id="IPR009899">
    <property type="entry name" value="ArdA"/>
</dbReference>
<protein>
    <submittedName>
        <fullName evidence="2">Antirestriction protein ArdA</fullName>
    </submittedName>
</protein>
<evidence type="ECO:0000313" key="3">
    <source>
        <dbReference type="Proteomes" id="UP000647416"/>
    </source>
</evidence>
<evidence type="ECO:0000313" key="2">
    <source>
        <dbReference type="EMBL" id="MBC8596766.1"/>
    </source>
</evidence>
<evidence type="ECO:0000256" key="1">
    <source>
        <dbReference type="SAM" id="MobiDB-lite"/>
    </source>
</evidence>
<dbReference type="AlphaFoldDB" id="A0A926FBB2"/>
<accession>A0A926FBB2</accession>
<feature type="compositionally biased region" description="Polar residues" evidence="1">
    <location>
        <begin position="364"/>
        <end position="380"/>
    </location>
</feature>
<proteinExistence type="predicted"/>
<sequence length="390" mass="44554">MREVDKRYYKINIAGTEHIFTNVYRVGDRYSAYEADKNGKPGKFLYSLSQAEVDRAVISGSIDFKEKDYSYIYKGFLVNAAEYDDGNKETSGVWIYFPAKENEVRTAFESIDLSPDADSGKYFFDDFKSNIKSIESLLAKDLSVADLQDTAEKLNELPNYEILKLNAVMETNAKCNSFAELTEFAYNTDYYDLISDASNVKELGINLVYSSGIFESLPTMYRDAIEAENFGRYIAEAEQGIFTSKGYISRSGDEWHNVCLQNFEPKPLKQNGIDDRLIDTTEILAVDLDSFFRSLSEDYGWLAGDPAKAKDKIAYDLRNGSTDVVRHQLGSFMKEYHLDKSDIQPFLSRIARFEKCKGIEKTKPNSIKEQLKQAKNLQQPKKSKHREECL</sequence>
<dbReference type="RefSeq" id="WP_262432161.1">
    <property type="nucleotide sequence ID" value="NZ_JACRTE010000008.1"/>
</dbReference>
<dbReference type="Proteomes" id="UP000647416">
    <property type="component" value="Unassembled WGS sequence"/>
</dbReference>
<dbReference type="Pfam" id="PF07275">
    <property type="entry name" value="ArdA"/>
    <property type="match status" value="1"/>
</dbReference>
<name>A0A926FBB2_9FIRM</name>
<reference evidence="2" key="1">
    <citation type="submission" date="2020-08" db="EMBL/GenBank/DDBJ databases">
        <title>Genome public.</title>
        <authorList>
            <person name="Liu C."/>
            <person name="Sun Q."/>
        </authorList>
    </citation>
    <scope>NUCLEOTIDE SEQUENCE</scope>
    <source>
        <strain evidence="2">NSJ-50</strain>
    </source>
</reference>
<dbReference type="EMBL" id="JACRTE010000008">
    <property type="protein sequence ID" value="MBC8596766.1"/>
    <property type="molecule type" value="Genomic_DNA"/>
</dbReference>
<gene>
    <name evidence="2" type="ORF">H8706_07765</name>
</gene>
<feature type="region of interest" description="Disordered" evidence="1">
    <location>
        <begin position="364"/>
        <end position="390"/>
    </location>
</feature>
<comment type="caution">
    <text evidence="2">The sequence shown here is derived from an EMBL/GenBank/DDBJ whole genome shotgun (WGS) entry which is preliminary data.</text>
</comment>
<organism evidence="2 3">
    <name type="scientific">Qingrenia yutianensis</name>
    <dbReference type="NCBI Taxonomy" id="2763676"/>
    <lineage>
        <taxon>Bacteria</taxon>
        <taxon>Bacillati</taxon>
        <taxon>Bacillota</taxon>
        <taxon>Clostridia</taxon>
        <taxon>Eubacteriales</taxon>
        <taxon>Oscillospiraceae</taxon>
        <taxon>Qingrenia</taxon>
    </lineage>
</organism>
<keyword evidence="3" id="KW-1185">Reference proteome</keyword>